<evidence type="ECO:0000313" key="7">
    <source>
        <dbReference type="EMBL" id="MVT75463.1"/>
    </source>
</evidence>
<dbReference type="PROSITE" id="PS51318">
    <property type="entry name" value="TAT"/>
    <property type="match status" value="1"/>
</dbReference>
<dbReference type="InterPro" id="IPR039424">
    <property type="entry name" value="SBP_5"/>
</dbReference>
<dbReference type="GO" id="GO:0030288">
    <property type="term" value="C:outer membrane-bounded periplasmic space"/>
    <property type="evidence" value="ECO:0007669"/>
    <property type="project" value="UniProtKB-ARBA"/>
</dbReference>
<evidence type="ECO:0000256" key="5">
    <source>
        <dbReference type="SAM" id="MobiDB-lite"/>
    </source>
</evidence>
<dbReference type="FunFam" id="3.10.105.10:FF:000006">
    <property type="entry name" value="Peptide ABC transporter substrate-binding protein"/>
    <property type="match status" value="1"/>
</dbReference>
<feature type="region of interest" description="Disordered" evidence="5">
    <location>
        <begin position="1"/>
        <end position="22"/>
    </location>
</feature>
<dbReference type="PANTHER" id="PTHR30290:SF65">
    <property type="entry name" value="MONOACYL PHOSPHATIDYLINOSITOL TETRAMANNOSIDE-BINDING PROTEIN LPQW-RELATED"/>
    <property type="match status" value="1"/>
</dbReference>
<dbReference type="PANTHER" id="PTHR30290">
    <property type="entry name" value="PERIPLASMIC BINDING COMPONENT OF ABC TRANSPORTER"/>
    <property type="match status" value="1"/>
</dbReference>
<keyword evidence="4" id="KW-0732">Signal</keyword>
<dbReference type="InterPro" id="IPR000914">
    <property type="entry name" value="SBP_5_dom"/>
</dbReference>
<dbReference type="FunFam" id="3.40.190.10:FF:000251">
    <property type="entry name" value="Peptide ABC transporter substrate-binding protein"/>
    <property type="match status" value="1"/>
</dbReference>
<sequence length="620" mass="68556">MYRQPNPAALLRPPASTENQRGTTMLDKKLRSMIDKVADGRMDRRAFIQRMAAVGLTAPLANQILALGGVAMAEGVSTYKPTKRGGGGALKLLWWQGPTLLNPHFATGTKDQDGSRLFYEPLACWDPDGNMKLVLAAEIPSIQNGGLAADGKSVTWKLKPGVKWHDGKPFTADDVVFNWEYAKDPATSALTIATYRDITVEKVDDLTVRILFTKPTPFWADPFVGAPNAIIPKHLFADYKGAKSREAPNNLSPVGTGPYKFVEFKPGDLVRGELNPNYHMPNRPYFDTLEMKGGGDAVSAARAVIQTGEYDFGYNIQVEDDILLRLEKGGKGKAIYAVGGDTEFIALNSTDPNTEVDGERSSIKTKHPLFSDPAVRKALSMLVDRESVKKAIYGRAGRTTANFLNGPEKFVSKNTSWEFSIEKASKLLDDAGWKPGADGIREKDGKKLKLLYQTSINGPRQKTQAIVKQACQKAGIDVELKSVVASVFFSSDVGNPDTYPKFYADMEMFQIPMTQPDPAQHMRRYISANVATKENKWQGQNYPRYVNKEYDAVIEAAEGEMDPLKRVALYIKANDILIGDTVFIPVQHRLKVEAAANNLVCIISGWANETDNLFDWYREA</sequence>
<dbReference type="PIRSF" id="PIRSF002741">
    <property type="entry name" value="MppA"/>
    <property type="match status" value="1"/>
</dbReference>
<dbReference type="Pfam" id="PF00496">
    <property type="entry name" value="SBP_bac_5"/>
    <property type="match status" value="1"/>
</dbReference>
<organism evidence="7 8">
    <name type="scientific">Bradyrhizobium cajani</name>
    <dbReference type="NCBI Taxonomy" id="1928661"/>
    <lineage>
        <taxon>Bacteria</taxon>
        <taxon>Pseudomonadati</taxon>
        <taxon>Pseudomonadota</taxon>
        <taxon>Alphaproteobacteria</taxon>
        <taxon>Hyphomicrobiales</taxon>
        <taxon>Nitrobacteraceae</taxon>
        <taxon>Bradyrhizobium</taxon>
    </lineage>
</organism>
<comment type="similarity">
    <text evidence="2">Belongs to the bacterial solute-binding protein 5 family.</text>
</comment>
<dbReference type="Gene3D" id="3.10.105.10">
    <property type="entry name" value="Dipeptide-binding Protein, Domain 3"/>
    <property type="match status" value="1"/>
</dbReference>
<keyword evidence="8" id="KW-1185">Reference proteome</keyword>
<protein>
    <submittedName>
        <fullName evidence="7">Peptide ABC transporter substrate-binding protein</fullName>
    </submittedName>
</protein>
<gene>
    <name evidence="7" type="ORF">GPL20_20890</name>
</gene>
<dbReference type="EMBL" id="WQNE01000017">
    <property type="protein sequence ID" value="MVT75463.1"/>
    <property type="molecule type" value="Genomic_DNA"/>
</dbReference>
<dbReference type="SUPFAM" id="SSF53850">
    <property type="entry name" value="Periplasmic binding protein-like II"/>
    <property type="match status" value="1"/>
</dbReference>
<accession>A0A844T8L4</accession>
<evidence type="ECO:0000256" key="2">
    <source>
        <dbReference type="ARBA" id="ARBA00005695"/>
    </source>
</evidence>
<dbReference type="AlphaFoldDB" id="A0A844T8L4"/>
<dbReference type="InterPro" id="IPR030678">
    <property type="entry name" value="Peptide/Ni-bd"/>
</dbReference>
<evidence type="ECO:0000313" key="8">
    <source>
        <dbReference type="Proteomes" id="UP000449969"/>
    </source>
</evidence>
<name>A0A844T8L4_9BRAD</name>
<evidence type="ECO:0000259" key="6">
    <source>
        <dbReference type="Pfam" id="PF00496"/>
    </source>
</evidence>
<comment type="caution">
    <text evidence="7">The sequence shown here is derived from an EMBL/GenBank/DDBJ whole genome shotgun (WGS) entry which is preliminary data.</text>
</comment>
<dbReference type="Proteomes" id="UP000449969">
    <property type="component" value="Unassembled WGS sequence"/>
</dbReference>
<dbReference type="GO" id="GO:0015833">
    <property type="term" value="P:peptide transport"/>
    <property type="evidence" value="ECO:0007669"/>
    <property type="project" value="TreeGrafter"/>
</dbReference>
<evidence type="ECO:0000256" key="1">
    <source>
        <dbReference type="ARBA" id="ARBA00004418"/>
    </source>
</evidence>
<dbReference type="GO" id="GO:0043190">
    <property type="term" value="C:ATP-binding cassette (ABC) transporter complex"/>
    <property type="evidence" value="ECO:0007669"/>
    <property type="project" value="InterPro"/>
</dbReference>
<dbReference type="InterPro" id="IPR006311">
    <property type="entry name" value="TAT_signal"/>
</dbReference>
<dbReference type="CDD" id="cd08513">
    <property type="entry name" value="PBP2_thermophilic_Hb8_like"/>
    <property type="match status" value="1"/>
</dbReference>
<proteinExistence type="inferred from homology"/>
<evidence type="ECO:0000256" key="3">
    <source>
        <dbReference type="ARBA" id="ARBA00022448"/>
    </source>
</evidence>
<dbReference type="Gene3D" id="3.40.190.10">
    <property type="entry name" value="Periplasmic binding protein-like II"/>
    <property type="match status" value="1"/>
</dbReference>
<keyword evidence="3" id="KW-0813">Transport</keyword>
<feature type="domain" description="Solute-binding protein family 5" evidence="6">
    <location>
        <begin position="148"/>
        <end position="520"/>
    </location>
</feature>
<reference evidence="7 8" key="1">
    <citation type="submission" date="2019-12" db="EMBL/GenBank/DDBJ databases">
        <title>Draft genome sequences Bradyrhizobium cajani AMBPC1010, Bradyrhizobium pachyrhizi AMBPC1040 and Bradyrhizobium yuanmingense ALSPC3051, three plant growth promoting strains isolated from nodules of Cajanus cajan L. in Dominican Republic.</title>
        <authorList>
            <person name="Flores-Felix J.D."/>
            <person name="Araujo J."/>
            <person name="Diaz-Alcantara C."/>
            <person name="Gonzalez-Andres F."/>
            <person name="Velazquez E."/>
        </authorList>
    </citation>
    <scope>NUCLEOTIDE SEQUENCE [LARGE SCALE GENOMIC DNA]</scope>
    <source>
        <strain evidence="7 8">1010</strain>
    </source>
</reference>
<dbReference type="GO" id="GO:1904680">
    <property type="term" value="F:peptide transmembrane transporter activity"/>
    <property type="evidence" value="ECO:0007669"/>
    <property type="project" value="TreeGrafter"/>
</dbReference>
<evidence type="ECO:0000256" key="4">
    <source>
        <dbReference type="ARBA" id="ARBA00022729"/>
    </source>
</evidence>
<comment type="subcellular location">
    <subcellularLocation>
        <location evidence="1">Periplasm</location>
    </subcellularLocation>
</comment>